<proteinExistence type="inferred from homology"/>
<dbReference type="PANTHER" id="PTHR11002:SF76">
    <property type="entry name" value="CARBONIC ANHYDRASE"/>
    <property type="match status" value="1"/>
</dbReference>
<comment type="similarity">
    <text evidence="1">Belongs to the beta-class carbonic anhydrase family.</text>
</comment>
<dbReference type="FunFam" id="3.40.1050.10:FF:000001">
    <property type="entry name" value="Carbonic anhydrase"/>
    <property type="match status" value="1"/>
</dbReference>
<comment type="caution">
    <text evidence="10">The sequence shown here is derived from an EMBL/GenBank/DDBJ whole genome shotgun (WGS) entry which is preliminary data.</text>
</comment>
<comment type="catalytic activity">
    <reaction evidence="7">
        <text>hydrogencarbonate + H(+) = CO2 + H2O</text>
        <dbReference type="Rhea" id="RHEA:10748"/>
        <dbReference type="ChEBI" id="CHEBI:15377"/>
        <dbReference type="ChEBI" id="CHEBI:15378"/>
        <dbReference type="ChEBI" id="CHEBI:16526"/>
        <dbReference type="ChEBI" id="CHEBI:17544"/>
        <dbReference type="EC" id="4.2.1.1"/>
    </reaction>
</comment>
<dbReference type="NCBIfam" id="NF007756">
    <property type="entry name" value="PRK10437.1"/>
    <property type="match status" value="1"/>
</dbReference>
<accession>A0A2S9GTI7</accession>
<protein>
    <recommendedName>
        <fullName evidence="6">Carbonic anhydrase 2</fullName>
        <ecNumber evidence="2">4.2.1.1</ecNumber>
    </recommendedName>
    <alternativeName>
        <fullName evidence="8">Carbonate dehydratase 2</fullName>
    </alternativeName>
</protein>
<dbReference type="GO" id="GO:0015976">
    <property type="term" value="P:carbon utilization"/>
    <property type="evidence" value="ECO:0007669"/>
    <property type="project" value="InterPro"/>
</dbReference>
<dbReference type="CDD" id="cd00883">
    <property type="entry name" value="beta_CA_cladeA"/>
    <property type="match status" value="1"/>
</dbReference>
<dbReference type="SMART" id="SM00947">
    <property type="entry name" value="Pro_CA"/>
    <property type="match status" value="1"/>
</dbReference>
<evidence type="ECO:0000256" key="1">
    <source>
        <dbReference type="ARBA" id="ARBA00006217"/>
    </source>
</evidence>
<evidence type="ECO:0000256" key="6">
    <source>
        <dbReference type="ARBA" id="ARBA00039351"/>
    </source>
</evidence>
<sequence>MPQRMSSPSCMQRTPAGLPFGMPGMGEEMEGAMQQAPQLLRQGIRFITLVYNSGYSFKLRSAMTSSKLAKTGRGLTPEQLFQNNRDWAAKITAQDADFFATLAAQQTPEYLWIGCSDSRVPANELLGLLPGELFVHRNIANVVVHSDLNCLSVLQFAVDVLKVKHVIVCGHYGCSGVDAALKRRRIGLADNWLRHVQDVHQKHERYLGEALSDHVRQNRLCELNVIEQVVNLCQTTIVNDAWERQQELTIHGWVYGLQDGLLGDLGMSISSPEMLTANLAQSLSVYEKPQFVKKPPAQI</sequence>
<evidence type="ECO:0000256" key="5">
    <source>
        <dbReference type="ARBA" id="ARBA00023239"/>
    </source>
</evidence>
<dbReference type="Pfam" id="PF00484">
    <property type="entry name" value="Pro_CA"/>
    <property type="match status" value="1"/>
</dbReference>
<dbReference type="Proteomes" id="UP000237839">
    <property type="component" value="Unassembled WGS sequence"/>
</dbReference>
<dbReference type="InterPro" id="IPR001765">
    <property type="entry name" value="Carbonic_anhydrase"/>
</dbReference>
<feature type="binding site" evidence="9">
    <location>
        <position position="171"/>
    </location>
    <ligand>
        <name>Zn(2+)</name>
        <dbReference type="ChEBI" id="CHEBI:29105"/>
    </ligand>
</feature>
<dbReference type="Gene3D" id="3.40.1050.10">
    <property type="entry name" value="Carbonic anhydrase"/>
    <property type="match status" value="1"/>
</dbReference>
<feature type="binding site" evidence="9">
    <location>
        <position position="117"/>
    </location>
    <ligand>
        <name>Zn(2+)</name>
        <dbReference type="ChEBI" id="CHEBI:29105"/>
    </ligand>
</feature>
<evidence type="ECO:0000313" key="10">
    <source>
        <dbReference type="EMBL" id="PRC91025.1"/>
    </source>
</evidence>
<keyword evidence="3 9" id="KW-0479">Metal-binding</keyword>
<dbReference type="SUPFAM" id="SSF53056">
    <property type="entry name" value="beta-carbonic anhydrase, cab"/>
    <property type="match status" value="1"/>
</dbReference>
<evidence type="ECO:0000256" key="9">
    <source>
        <dbReference type="PIRSR" id="PIRSR601765-1"/>
    </source>
</evidence>
<keyword evidence="4 9" id="KW-0862">Zinc</keyword>
<dbReference type="PROSITE" id="PS00704">
    <property type="entry name" value="PROK_CO2_ANHYDRASE_1"/>
    <property type="match status" value="1"/>
</dbReference>
<organism evidence="10 11">
    <name type="scientific">Solimicrobium silvestre</name>
    <dbReference type="NCBI Taxonomy" id="2099400"/>
    <lineage>
        <taxon>Bacteria</taxon>
        <taxon>Pseudomonadati</taxon>
        <taxon>Pseudomonadota</taxon>
        <taxon>Betaproteobacteria</taxon>
        <taxon>Burkholderiales</taxon>
        <taxon>Oxalobacteraceae</taxon>
        <taxon>Solimicrobium</taxon>
    </lineage>
</organism>
<keyword evidence="11" id="KW-1185">Reference proteome</keyword>
<evidence type="ECO:0000256" key="4">
    <source>
        <dbReference type="ARBA" id="ARBA00022833"/>
    </source>
</evidence>
<evidence type="ECO:0000256" key="2">
    <source>
        <dbReference type="ARBA" id="ARBA00012925"/>
    </source>
</evidence>
<gene>
    <name evidence="10" type="ORF">S2091_4321</name>
</gene>
<dbReference type="GO" id="GO:0008270">
    <property type="term" value="F:zinc ion binding"/>
    <property type="evidence" value="ECO:0007669"/>
    <property type="project" value="InterPro"/>
</dbReference>
<dbReference type="InterPro" id="IPR015892">
    <property type="entry name" value="Carbonic_anhydrase_CS"/>
</dbReference>
<reference evidence="10 11" key="1">
    <citation type="submission" date="2018-02" db="EMBL/GenBank/DDBJ databases">
        <title>Solimicrobium silvestre gen. nov., sp. nov., isolated from alpine forest soil.</title>
        <authorList>
            <person name="Margesin R."/>
            <person name="Albuquerque L."/>
            <person name="Zhang D.-C."/>
            <person name="Froufe H.J.C."/>
            <person name="Severino R."/>
            <person name="Roxo I."/>
            <person name="Egas C."/>
            <person name="Da Costa M.S."/>
        </authorList>
    </citation>
    <scope>NUCLEOTIDE SEQUENCE [LARGE SCALE GENOMIC DNA]</scope>
    <source>
        <strain evidence="10 11">S20-91</strain>
    </source>
</reference>
<dbReference type="PANTHER" id="PTHR11002">
    <property type="entry name" value="CARBONIC ANHYDRASE"/>
    <property type="match status" value="1"/>
</dbReference>
<evidence type="ECO:0000256" key="3">
    <source>
        <dbReference type="ARBA" id="ARBA00022723"/>
    </source>
</evidence>
<dbReference type="InterPro" id="IPR036874">
    <property type="entry name" value="Carbonic_anhydrase_sf"/>
</dbReference>
<evidence type="ECO:0000256" key="7">
    <source>
        <dbReference type="ARBA" id="ARBA00048348"/>
    </source>
</evidence>
<evidence type="ECO:0000256" key="8">
    <source>
        <dbReference type="ARBA" id="ARBA00082533"/>
    </source>
</evidence>
<dbReference type="EC" id="4.2.1.1" evidence="2"/>
<dbReference type="AlphaFoldDB" id="A0A2S9GTI7"/>
<name>A0A2S9GTI7_9BURK</name>
<dbReference type="GO" id="GO:0004089">
    <property type="term" value="F:carbonate dehydratase activity"/>
    <property type="evidence" value="ECO:0007669"/>
    <property type="project" value="UniProtKB-EC"/>
</dbReference>
<feature type="binding site" evidence="9">
    <location>
        <position position="174"/>
    </location>
    <ligand>
        <name>Zn(2+)</name>
        <dbReference type="ChEBI" id="CHEBI:29105"/>
    </ligand>
</feature>
<dbReference type="EMBL" id="PUGF01000031">
    <property type="protein sequence ID" value="PRC91025.1"/>
    <property type="molecule type" value="Genomic_DNA"/>
</dbReference>
<comment type="cofactor">
    <cofactor evidence="9">
        <name>Zn(2+)</name>
        <dbReference type="ChEBI" id="CHEBI:29105"/>
    </cofactor>
    <text evidence="9">Binds 1 zinc ion per subunit.</text>
</comment>
<evidence type="ECO:0000313" key="11">
    <source>
        <dbReference type="Proteomes" id="UP000237839"/>
    </source>
</evidence>
<keyword evidence="5" id="KW-0456">Lyase</keyword>
<feature type="binding site" evidence="9">
    <location>
        <position position="115"/>
    </location>
    <ligand>
        <name>Zn(2+)</name>
        <dbReference type="ChEBI" id="CHEBI:29105"/>
    </ligand>
</feature>